<organism evidence="8 9">
    <name type="scientific">candidate division WS6 bacterium OLB20</name>
    <dbReference type="NCBI Taxonomy" id="1617426"/>
    <lineage>
        <taxon>Bacteria</taxon>
        <taxon>Candidatus Dojkabacteria</taxon>
    </lineage>
</organism>
<accession>A0A136LX16</accession>
<keyword evidence="4 6" id="KW-0689">Ribosomal protein</keyword>
<dbReference type="EMBL" id="JYNZ01000004">
    <property type="protein sequence ID" value="KXK26189.1"/>
    <property type="molecule type" value="Genomic_DNA"/>
</dbReference>
<dbReference type="PROSITE" id="PS00056">
    <property type="entry name" value="RIBOSOMAL_S17"/>
    <property type="match status" value="1"/>
</dbReference>
<keyword evidence="2 6" id="KW-0699">rRNA-binding</keyword>
<dbReference type="PANTHER" id="PTHR10744:SF1">
    <property type="entry name" value="SMALL RIBOSOMAL SUBUNIT PROTEIN US17M"/>
    <property type="match status" value="1"/>
</dbReference>
<evidence type="ECO:0000256" key="7">
    <source>
        <dbReference type="RuleBase" id="RU003872"/>
    </source>
</evidence>
<sequence length="91" mass="10356">MADKKTENKRTPKQLQGTVVSTGMQNTIVVRVEQKYAHPFYGKIIKTHKKYLAHCEDDKVVNGDTVIIEEGKPVSARKTFYFVSKVETRGN</sequence>
<name>A0A136LX16_9BACT</name>
<evidence type="ECO:0000256" key="4">
    <source>
        <dbReference type="ARBA" id="ARBA00022980"/>
    </source>
</evidence>
<dbReference type="AlphaFoldDB" id="A0A136LX16"/>
<dbReference type="InterPro" id="IPR019979">
    <property type="entry name" value="Ribosomal_uS17_CS"/>
</dbReference>
<proteinExistence type="inferred from homology"/>
<dbReference type="GO" id="GO:0019843">
    <property type="term" value="F:rRNA binding"/>
    <property type="evidence" value="ECO:0007669"/>
    <property type="project" value="UniProtKB-UniRule"/>
</dbReference>
<dbReference type="CDD" id="cd00364">
    <property type="entry name" value="Ribosomal_uS17"/>
    <property type="match status" value="1"/>
</dbReference>
<dbReference type="Gene3D" id="2.40.50.140">
    <property type="entry name" value="Nucleic acid-binding proteins"/>
    <property type="match status" value="1"/>
</dbReference>
<dbReference type="PRINTS" id="PR00973">
    <property type="entry name" value="RIBOSOMALS17"/>
</dbReference>
<evidence type="ECO:0000313" key="8">
    <source>
        <dbReference type="EMBL" id="KXK26189.1"/>
    </source>
</evidence>
<dbReference type="Proteomes" id="UP000070457">
    <property type="component" value="Unassembled WGS sequence"/>
</dbReference>
<comment type="subunit">
    <text evidence="6">Part of the 30S ribosomal subunit.</text>
</comment>
<dbReference type="STRING" id="1617426.TR69_WS6001001184"/>
<evidence type="ECO:0000313" key="9">
    <source>
        <dbReference type="Proteomes" id="UP000070457"/>
    </source>
</evidence>
<dbReference type="GO" id="GO:0006412">
    <property type="term" value="P:translation"/>
    <property type="evidence" value="ECO:0007669"/>
    <property type="project" value="UniProtKB-UniRule"/>
</dbReference>
<evidence type="ECO:0000256" key="3">
    <source>
        <dbReference type="ARBA" id="ARBA00022884"/>
    </source>
</evidence>
<evidence type="ECO:0000256" key="1">
    <source>
        <dbReference type="ARBA" id="ARBA00010254"/>
    </source>
</evidence>
<reference evidence="8 9" key="1">
    <citation type="submission" date="2015-02" db="EMBL/GenBank/DDBJ databases">
        <title>Improved understanding of the partial-nitritation anammox process through 23 genomes representing the majority of the microbial community.</title>
        <authorList>
            <person name="Speth D.R."/>
            <person name="In T Zandt M."/>
            <person name="Guerrero Cruz S."/>
            <person name="Jetten M.S."/>
            <person name="Dutilh B.E."/>
        </authorList>
    </citation>
    <scope>NUCLEOTIDE SEQUENCE [LARGE SCALE GENOMIC DNA]</scope>
    <source>
        <strain evidence="8">OLB20</strain>
    </source>
</reference>
<evidence type="ECO:0000256" key="6">
    <source>
        <dbReference type="HAMAP-Rule" id="MF_01345"/>
    </source>
</evidence>
<gene>
    <name evidence="6 8" type="primary">rpsQ</name>
    <name evidence="8" type="ORF">TR69_WS6001001184</name>
</gene>
<keyword evidence="3 6" id="KW-0694">RNA-binding</keyword>
<dbReference type="Pfam" id="PF00366">
    <property type="entry name" value="Ribosomal_S17"/>
    <property type="match status" value="1"/>
</dbReference>
<evidence type="ECO:0000256" key="5">
    <source>
        <dbReference type="ARBA" id="ARBA00023274"/>
    </source>
</evidence>
<keyword evidence="5 6" id="KW-0687">Ribonucleoprotein</keyword>
<comment type="function">
    <text evidence="6">One of the primary rRNA binding proteins, it binds specifically to the 5'-end of 16S ribosomal RNA.</text>
</comment>
<dbReference type="HAMAP" id="MF_01345_B">
    <property type="entry name" value="Ribosomal_uS17_B"/>
    <property type="match status" value="1"/>
</dbReference>
<dbReference type="NCBIfam" id="NF004123">
    <property type="entry name" value="PRK05610.1"/>
    <property type="match status" value="1"/>
</dbReference>
<comment type="caution">
    <text evidence="8">The sequence shown here is derived from an EMBL/GenBank/DDBJ whole genome shotgun (WGS) entry which is preliminary data.</text>
</comment>
<protein>
    <recommendedName>
        <fullName evidence="6">Small ribosomal subunit protein uS17</fullName>
    </recommendedName>
</protein>
<dbReference type="InterPro" id="IPR019984">
    <property type="entry name" value="Ribosomal_uS17_bact/chlr"/>
</dbReference>
<dbReference type="PANTHER" id="PTHR10744">
    <property type="entry name" value="40S RIBOSOMAL PROTEIN S11 FAMILY MEMBER"/>
    <property type="match status" value="1"/>
</dbReference>
<dbReference type="InterPro" id="IPR000266">
    <property type="entry name" value="Ribosomal_uS17"/>
</dbReference>
<dbReference type="SUPFAM" id="SSF50249">
    <property type="entry name" value="Nucleic acid-binding proteins"/>
    <property type="match status" value="1"/>
</dbReference>
<dbReference type="GO" id="GO:0022627">
    <property type="term" value="C:cytosolic small ribosomal subunit"/>
    <property type="evidence" value="ECO:0007669"/>
    <property type="project" value="TreeGrafter"/>
</dbReference>
<comment type="similarity">
    <text evidence="1 6 7">Belongs to the universal ribosomal protein uS17 family.</text>
</comment>
<dbReference type="GO" id="GO:0003735">
    <property type="term" value="F:structural constituent of ribosome"/>
    <property type="evidence" value="ECO:0007669"/>
    <property type="project" value="InterPro"/>
</dbReference>
<evidence type="ECO:0000256" key="2">
    <source>
        <dbReference type="ARBA" id="ARBA00022730"/>
    </source>
</evidence>
<dbReference type="InterPro" id="IPR012340">
    <property type="entry name" value="NA-bd_OB-fold"/>
</dbReference>